<reference evidence="4 5" key="1">
    <citation type="journal article" date="2010" name="Nature">
        <title>The Ectocarpus genome and the independent evolution of multicellularity in brown algae.</title>
        <authorList>
            <person name="Cock J.M."/>
            <person name="Sterck L."/>
            <person name="Rouze P."/>
            <person name="Scornet D."/>
            <person name="Allen A.E."/>
            <person name="Amoutzias G."/>
            <person name="Anthouard V."/>
            <person name="Artiguenave F."/>
            <person name="Aury J.M."/>
            <person name="Badger J.H."/>
            <person name="Beszteri B."/>
            <person name="Billiau K."/>
            <person name="Bonnet E."/>
            <person name="Bothwell J.H."/>
            <person name="Bowler C."/>
            <person name="Boyen C."/>
            <person name="Brownlee C."/>
            <person name="Carrano C.J."/>
            <person name="Charrier B."/>
            <person name="Cho G.Y."/>
            <person name="Coelho S.M."/>
            <person name="Collen J."/>
            <person name="Corre E."/>
            <person name="Da Silva C."/>
            <person name="Delage L."/>
            <person name="Delaroque N."/>
            <person name="Dittami S.M."/>
            <person name="Doulbeau S."/>
            <person name="Elias M."/>
            <person name="Farnham G."/>
            <person name="Gachon C.M."/>
            <person name="Gschloessl B."/>
            <person name="Heesch S."/>
            <person name="Jabbari K."/>
            <person name="Jubin C."/>
            <person name="Kawai H."/>
            <person name="Kimura K."/>
            <person name="Kloareg B."/>
            <person name="Kupper F.C."/>
            <person name="Lang D."/>
            <person name="Le Bail A."/>
            <person name="Leblanc C."/>
            <person name="Lerouge P."/>
            <person name="Lohr M."/>
            <person name="Lopez P.J."/>
            <person name="Martens C."/>
            <person name="Maumus F."/>
            <person name="Michel G."/>
            <person name="Miranda-Saavedra D."/>
            <person name="Morales J."/>
            <person name="Moreau H."/>
            <person name="Motomura T."/>
            <person name="Nagasato C."/>
            <person name="Napoli C.A."/>
            <person name="Nelson D.R."/>
            <person name="Nyvall-Collen P."/>
            <person name="Peters A.F."/>
            <person name="Pommier C."/>
            <person name="Potin P."/>
            <person name="Poulain J."/>
            <person name="Quesneville H."/>
            <person name="Read B."/>
            <person name="Rensing S.A."/>
            <person name="Ritter A."/>
            <person name="Rousvoal S."/>
            <person name="Samanta M."/>
            <person name="Samson G."/>
            <person name="Schroeder D.C."/>
            <person name="Segurens B."/>
            <person name="Strittmatter M."/>
            <person name="Tonon T."/>
            <person name="Tregear J.W."/>
            <person name="Valentin K."/>
            <person name="von Dassow P."/>
            <person name="Yamagishi T."/>
            <person name="Van de Peer Y."/>
            <person name="Wincker P."/>
        </authorList>
    </citation>
    <scope>NUCLEOTIDE SEQUENCE [LARGE SCALE GENOMIC DNA]</scope>
    <source>
        <strain evidence="5">Ec32 / CCAP1310/4</strain>
    </source>
</reference>
<dbReference type="PANTHER" id="PTHR22889">
    <property type="entry name" value="WD REPEAT-CONTAINING PROTEIN 89"/>
    <property type="match status" value="1"/>
</dbReference>
<evidence type="ECO:0000313" key="5">
    <source>
        <dbReference type="Proteomes" id="UP000002630"/>
    </source>
</evidence>
<gene>
    <name evidence="4" type="ORF">Esi_0500_0011</name>
</gene>
<dbReference type="PANTHER" id="PTHR22889:SF0">
    <property type="entry name" value="WD REPEAT-CONTAINING PROTEIN 89"/>
    <property type="match status" value="1"/>
</dbReference>
<dbReference type="InterPro" id="IPR015943">
    <property type="entry name" value="WD40/YVTN_repeat-like_dom_sf"/>
</dbReference>
<dbReference type="Proteomes" id="UP000002630">
    <property type="component" value="Unassembled WGS sequence"/>
</dbReference>
<proteinExistence type="predicted"/>
<dbReference type="Gene3D" id="2.130.10.10">
    <property type="entry name" value="YVTN repeat-like/Quinoprotein amine dehydrogenase"/>
    <property type="match status" value="1"/>
</dbReference>
<organism evidence="4 5">
    <name type="scientific">Ectocarpus siliculosus</name>
    <name type="common">Brown alga</name>
    <name type="synonym">Conferva siliculosa</name>
    <dbReference type="NCBI Taxonomy" id="2880"/>
    <lineage>
        <taxon>Eukaryota</taxon>
        <taxon>Sar</taxon>
        <taxon>Stramenopiles</taxon>
        <taxon>Ochrophyta</taxon>
        <taxon>PX clade</taxon>
        <taxon>Phaeophyceae</taxon>
        <taxon>Ectocarpales</taxon>
        <taxon>Ectocarpaceae</taxon>
        <taxon>Ectocarpus</taxon>
    </lineage>
</organism>
<feature type="compositionally biased region" description="Basic and acidic residues" evidence="3">
    <location>
        <begin position="182"/>
        <end position="195"/>
    </location>
</feature>
<accession>D7G3A5</accession>
<sequence>MLTGSEDGLVHALDSVMNAEFPVRSVGFFGLEEEGVHCCTNTDTLSFWYAAGAQRVKDFGDVVRALASGELPADADGGVGEGALAASAPGEGGGVAVAAWAAAAAVAGDDWGFAVDYLVDCQYDATADRLRLVTSSDSGGACLATVSPEGGHAEQVRTSQWMGQAMATGGEDARICSWRLPRGGEDGSNDKHNNDDDFMDDDR</sequence>
<protein>
    <submittedName>
        <fullName evidence="4">Uncharacterized protein</fullName>
    </submittedName>
</protein>
<name>D7G3A5_ECTSI</name>
<keyword evidence="1" id="KW-0853">WD repeat</keyword>
<dbReference type="InterPro" id="IPR039328">
    <property type="entry name" value="WDR89"/>
</dbReference>
<dbReference type="EMBL" id="FN649760">
    <property type="protein sequence ID" value="CBJ33499.1"/>
    <property type="molecule type" value="Genomic_DNA"/>
</dbReference>
<evidence type="ECO:0000256" key="2">
    <source>
        <dbReference type="ARBA" id="ARBA00022737"/>
    </source>
</evidence>
<feature type="region of interest" description="Disordered" evidence="3">
    <location>
        <begin position="179"/>
        <end position="203"/>
    </location>
</feature>
<evidence type="ECO:0000256" key="3">
    <source>
        <dbReference type="SAM" id="MobiDB-lite"/>
    </source>
</evidence>
<dbReference type="STRING" id="2880.D7G3A5"/>
<dbReference type="InParanoid" id="D7G3A5"/>
<dbReference type="AlphaFoldDB" id="D7G3A5"/>
<dbReference type="OrthoDB" id="25131at2759"/>
<keyword evidence="2" id="KW-0677">Repeat</keyword>
<evidence type="ECO:0000313" key="4">
    <source>
        <dbReference type="EMBL" id="CBJ33499.1"/>
    </source>
</evidence>
<evidence type="ECO:0000256" key="1">
    <source>
        <dbReference type="ARBA" id="ARBA00022574"/>
    </source>
</evidence>
<keyword evidence="5" id="KW-1185">Reference proteome</keyword>